<protein>
    <submittedName>
        <fullName evidence="2">Uncharacterized protein</fullName>
    </submittedName>
</protein>
<organism evidence="2 3">
    <name type="scientific">Mycteria americana</name>
    <name type="common">Wood stork</name>
    <dbReference type="NCBI Taxonomy" id="33587"/>
    <lineage>
        <taxon>Eukaryota</taxon>
        <taxon>Metazoa</taxon>
        <taxon>Chordata</taxon>
        <taxon>Craniata</taxon>
        <taxon>Vertebrata</taxon>
        <taxon>Euteleostomi</taxon>
        <taxon>Archelosauria</taxon>
        <taxon>Archosauria</taxon>
        <taxon>Dinosauria</taxon>
        <taxon>Saurischia</taxon>
        <taxon>Theropoda</taxon>
        <taxon>Coelurosauria</taxon>
        <taxon>Aves</taxon>
        <taxon>Neognathae</taxon>
        <taxon>Neoaves</taxon>
        <taxon>Aequornithes</taxon>
        <taxon>Ciconiiformes</taxon>
        <taxon>Ciconiidae</taxon>
        <taxon>Mycteria</taxon>
    </lineage>
</organism>
<proteinExistence type="predicted"/>
<evidence type="ECO:0000256" key="1">
    <source>
        <dbReference type="SAM" id="MobiDB-lite"/>
    </source>
</evidence>
<evidence type="ECO:0000313" key="2">
    <source>
        <dbReference type="EMBL" id="KAK4832177.1"/>
    </source>
</evidence>
<evidence type="ECO:0000313" key="3">
    <source>
        <dbReference type="Proteomes" id="UP001333110"/>
    </source>
</evidence>
<dbReference type="AlphaFoldDB" id="A0AAN7PJX9"/>
<gene>
    <name evidence="2" type="ORF">QYF61_020957</name>
</gene>
<name>A0AAN7PJX9_MYCAM</name>
<sequence length="225" mass="24921">MLTGPDHLVVLYVLCDGTQDDLLHNLPQYRGPGPQSFTSEYVHPLACSPLELTDCFLLGRSQGTVLEAAACDQHGRSCPTILPSQSSKTEPAHHNTTQIPTPPSMQHSPTVQCHSNATQKGCYMASVYYKHFELNKHEEQLLQFKEPPYGATQETGKLSVVWMPPIEETRLKRCDCKLLCSSHPGNPRLNNPSSLSRSSEDFCSRPFTSFVALLCTRSSTSMSLL</sequence>
<dbReference type="Proteomes" id="UP001333110">
    <property type="component" value="Unassembled WGS sequence"/>
</dbReference>
<dbReference type="EMBL" id="JAUNZN010000001">
    <property type="protein sequence ID" value="KAK4832177.1"/>
    <property type="molecule type" value="Genomic_DNA"/>
</dbReference>
<comment type="caution">
    <text evidence="2">The sequence shown here is derived from an EMBL/GenBank/DDBJ whole genome shotgun (WGS) entry which is preliminary data.</text>
</comment>
<keyword evidence="3" id="KW-1185">Reference proteome</keyword>
<feature type="region of interest" description="Disordered" evidence="1">
    <location>
        <begin position="82"/>
        <end position="111"/>
    </location>
</feature>
<reference evidence="2 3" key="1">
    <citation type="journal article" date="2023" name="J. Hered.">
        <title>Chromosome-level genome of the wood stork (Mycteria americana) provides insight into avian chromosome evolution.</title>
        <authorList>
            <person name="Flamio R. Jr."/>
            <person name="Ramstad K.M."/>
        </authorList>
    </citation>
    <scope>NUCLEOTIDE SEQUENCE [LARGE SCALE GENOMIC DNA]</scope>
    <source>
        <strain evidence="2">JAX WOST 10</strain>
    </source>
</reference>
<accession>A0AAN7PJX9</accession>